<sequence>MGVRIDTKDGYWTILSAYAPRTGCHESEKDEIYLGLDHAIRSVSEGDHLIIAFDLNGHVDNDRRGLESVQGVFEYQNETINVEQSTMVLKASKRADEGIADVWPRGQAVDPPLVKES</sequence>
<dbReference type="Proteomes" id="UP000230423">
    <property type="component" value="Unassembled WGS sequence"/>
</dbReference>
<organism evidence="1 2">
    <name type="scientific">Teladorsagia circumcincta</name>
    <name type="common">Brown stomach worm</name>
    <name type="synonym">Ostertagia circumcincta</name>
    <dbReference type="NCBI Taxonomy" id="45464"/>
    <lineage>
        <taxon>Eukaryota</taxon>
        <taxon>Metazoa</taxon>
        <taxon>Ecdysozoa</taxon>
        <taxon>Nematoda</taxon>
        <taxon>Chromadorea</taxon>
        <taxon>Rhabditida</taxon>
        <taxon>Rhabditina</taxon>
        <taxon>Rhabditomorpha</taxon>
        <taxon>Strongyloidea</taxon>
        <taxon>Trichostrongylidae</taxon>
        <taxon>Teladorsagia</taxon>
    </lineage>
</organism>
<accession>A0A2G9V501</accession>
<protein>
    <submittedName>
        <fullName evidence="1">Uncharacterized protein</fullName>
    </submittedName>
</protein>
<keyword evidence="2" id="KW-1185">Reference proteome</keyword>
<reference evidence="1 2" key="1">
    <citation type="submission" date="2015-09" db="EMBL/GenBank/DDBJ databases">
        <title>Draft genome of the parasitic nematode Teladorsagia circumcincta isolate WARC Sus (inbred).</title>
        <authorList>
            <person name="Mitreva M."/>
        </authorList>
    </citation>
    <scope>NUCLEOTIDE SEQUENCE [LARGE SCALE GENOMIC DNA]</scope>
    <source>
        <strain evidence="1 2">S</strain>
    </source>
</reference>
<proteinExistence type="predicted"/>
<gene>
    <name evidence="1" type="ORF">TELCIR_00321</name>
</gene>
<dbReference type="AlphaFoldDB" id="A0A2G9V501"/>
<evidence type="ECO:0000313" key="1">
    <source>
        <dbReference type="EMBL" id="PIO77559.1"/>
    </source>
</evidence>
<dbReference type="EMBL" id="KZ344993">
    <property type="protein sequence ID" value="PIO77559.1"/>
    <property type="molecule type" value="Genomic_DNA"/>
</dbReference>
<name>A0A2G9V501_TELCI</name>
<evidence type="ECO:0000313" key="2">
    <source>
        <dbReference type="Proteomes" id="UP000230423"/>
    </source>
</evidence>
<dbReference type="OrthoDB" id="10062692at2759"/>